<sequence length="589" mass="65694">MSDIPPRMEVCPYCKKSFKRLKSHLPYCKMIGATIPADQKGCQSKPATPSHDNKRKEQLKDLIKAKETNLERESEEETTKLIRNKPKGTVKSLPLLGLKKANNKKTDKYNKNQIQLDPKMLKNIGPKITLQGETKAQFHASENTSPKRELAKDLPKSQDSRSNPSETGASLLLGPMEPSSSNQDRRYSSGLLRDIQTPSANLKLDKINLPRQELLVESLDVPIDYYSSPTNLNNTVGASLPSNERDPKARDHLSEVVSDVRNSKTQEENRESLILGPRVGPLGKIRVEESEEVVYGVRANGHHLGTEAHGSRGNAEKRLSVRETHDWPPRSHASQKNSGSANLLTEKKSQDNGPSLNLPTPRGTTRNELLSVSQSGNQSLTSLAIKFLPEEKAKACSHNHFAGVQTLMEGKEQAPLEPRSARQCQALHPGHQWPLNPTWHHTCKTPFTNRVDAVDRKAFPSSMGLEWFPELYPGYLGLGMLPGKPQYWNAVAQKPQLVSPKGESLSEGTVVPLLERRSTDRRILEPLTRLTTASFSLMRLLGALQKGWTRYSSTFKGSAVGGITVLFTGYLVLCCSWSFRHLKFTNWMR</sequence>
<dbReference type="GO" id="GO:0042645">
    <property type="term" value="C:mitochondrial nucleoid"/>
    <property type="evidence" value="ECO:0007669"/>
    <property type="project" value="Ensembl"/>
</dbReference>
<dbReference type="GeneTree" id="ENSGT00510000049019"/>
<dbReference type="AlphaFoldDB" id="G3UDW4"/>
<dbReference type="STRING" id="9785.ENSLAFP00000026022"/>
<reference evidence="3 4" key="1">
    <citation type="submission" date="2009-06" db="EMBL/GenBank/DDBJ databases">
        <title>The Genome Sequence of Loxodonta africana (African elephant).</title>
        <authorList>
            <person name="Di Palma F."/>
            <person name="Heiman D."/>
            <person name="Young S."/>
            <person name="Johnson J."/>
            <person name="Lander E.S."/>
            <person name="Lindblad-Toh K."/>
        </authorList>
    </citation>
    <scope>NUCLEOTIDE SEQUENCE [LARGE SCALE GENOMIC DNA]</scope>
    <source>
        <strain evidence="3 4">Isolate ISIS603380</strain>
    </source>
</reference>
<dbReference type="OMA" id="VHTGWIR"/>
<keyword evidence="2" id="KW-0472">Membrane</keyword>
<feature type="region of interest" description="Disordered" evidence="1">
    <location>
        <begin position="38"/>
        <end position="57"/>
    </location>
</feature>
<dbReference type="eggNOG" id="KOG4092">
    <property type="taxonomic scope" value="Eukaryota"/>
</dbReference>
<evidence type="ECO:0000256" key="2">
    <source>
        <dbReference type="SAM" id="Phobius"/>
    </source>
</evidence>
<accession>G3UDW4</accession>
<feature type="compositionally biased region" description="Polar residues" evidence="1">
    <location>
        <begin position="332"/>
        <end position="343"/>
    </location>
</feature>
<feature type="transmembrane region" description="Helical" evidence="2">
    <location>
        <begin position="559"/>
        <end position="579"/>
    </location>
</feature>
<evidence type="ECO:0000313" key="4">
    <source>
        <dbReference type="Proteomes" id="UP000007646"/>
    </source>
</evidence>
<name>G3UDW4_LOXAF</name>
<keyword evidence="4" id="KW-1185">Reference proteome</keyword>
<feature type="region of interest" description="Disordered" evidence="1">
    <location>
        <begin position="136"/>
        <end position="187"/>
    </location>
</feature>
<feature type="compositionally biased region" description="Basic and acidic residues" evidence="1">
    <location>
        <begin position="304"/>
        <end position="329"/>
    </location>
</feature>
<evidence type="ECO:0000256" key="1">
    <source>
        <dbReference type="SAM" id="MobiDB-lite"/>
    </source>
</evidence>
<evidence type="ECO:0000313" key="3">
    <source>
        <dbReference type="Ensembl" id="ENSLAFP00000026022.1"/>
    </source>
</evidence>
<keyword evidence="2" id="KW-1133">Transmembrane helix</keyword>
<dbReference type="Ensembl" id="ENSLAFT00000031553.1">
    <property type="protein sequence ID" value="ENSLAFP00000026022.1"/>
    <property type="gene ID" value="ENSLAFG00000010699.3"/>
</dbReference>
<feature type="region of interest" description="Disordered" evidence="1">
    <location>
        <begin position="236"/>
        <end position="275"/>
    </location>
</feature>
<dbReference type="PANTHER" id="PTHR16270">
    <property type="entry name" value="HYPOTHETICAL LOC287798"/>
    <property type="match status" value="1"/>
</dbReference>
<dbReference type="InterPro" id="IPR037694">
    <property type="entry name" value="MTNAP1"/>
</dbReference>
<reference evidence="3" key="2">
    <citation type="submission" date="2025-08" db="UniProtKB">
        <authorList>
            <consortium name="Ensembl"/>
        </authorList>
    </citation>
    <scope>IDENTIFICATION</scope>
    <source>
        <strain evidence="3">Isolate ISIS603380</strain>
    </source>
</reference>
<dbReference type="Proteomes" id="UP000007646">
    <property type="component" value="Unassembled WGS sequence"/>
</dbReference>
<feature type="compositionally biased region" description="Basic and acidic residues" evidence="1">
    <location>
        <begin position="243"/>
        <end position="254"/>
    </location>
</feature>
<feature type="compositionally biased region" description="Basic and acidic residues" evidence="1">
    <location>
        <begin position="145"/>
        <end position="159"/>
    </location>
</feature>
<feature type="compositionally biased region" description="Polar residues" evidence="1">
    <location>
        <begin position="351"/>
        <end position="366"/>
    </location>
</feature>
<proteinExistence type="predicted"/>
<dbReference type="PANTHER" id="PTHR16270:SF5">
    <property type="entry name" value="HYPOTHETICAL LOC287798"/>
    <property type="match status" value="1"/>
</dbReference>
<protein>
    <submittedName>
        <fullName evidence="3">Mitochondrial nucleoid associated protein 1</fullName>
    </submittedName>
</protein>
<reference evidence="3" key="3">
    <citation type="submission" date="2025-09" db="UniProtKB">
        <authorList>
            <consortium name="Ensembl"/>
        </authorList>
    </citation>
    <scope>IDENTIFICATION</scope>
    <source>
        <strain evidence="3">Isolate ISIS603380</strain>
    </source>
</reference>
<gene>
    <name evidence="3" type="primary">MTNAP1</name>
</gene>
<feature type="region of interest" description="Disordered" evidence="1">
    <location>
        <begin position="303"/>
        <end position="366"/>
    </location>
</feature>
<organism evidence="3 4">
    <name type="scientific">Loxodonta africana</name>
    <name type="common">African elephant</name>
    <dbReference type="NCBI Taxonomy" id="9785"/>
    <lineage>
        <taxon>Eukaryota</taxon>
        <taxon>Metazoa</taxon>
        <taxon>Chordata</taxon>
        <taxon>Craniata</taxon>
        <taxon>Vertebrata</taxon>
        <taxon>Euteleostomi</taxon>
        <taxon>Mammalia</taxon>
        <taxon>Eutheria</taxon>
        <taxon>Afrotheria</taxon>
        <taxon>Proboscidea</taxon>
        <taxon>Elephantidae</taxon>
        <taxon>Loxodonta</taxon>
    </lineage>
</organism>
<dbReference type="InParanoid" id="G3UDW4"/>
<dbReference type="FunCoup" id="G3UDW4">
    <property type="interactions" value="22"/>
</dbReference>
<keyword evidence="2" id="KW-0812">Transmembrane</keyword>
<feature type="compositionally biased region" description="Basic and acidic residues" evidence="1">
    <location>
        <begin position="261"/>
        <end position="271"/>
    </location>
</feature>